<feature type="region of interest" description="Disordered" evidence="10">
    <location>
        <begin position="847"/>
        <end position="913"/>
    </location>
</feature>
<keyword evidence="7" id="KW-0931">ER-Golgi transport</keyword>
<evidence type="ECO:0000256" key="1">
    <source>
        <dbReference type="ARBA" id="ARBA00004240"/>
    </source>
</evidence>
<dbReference type="SMART" id="SM00320">
    <property type="entry name" value="WD40"/>
    <property type="match status" value="5"/>
</dbReference>
<dbReference type="Proteomes" id="UP001107558">
    <property type="component" value="Chromosome 2"/>
</dbReference>
<dbReference type="PROSITE" id="PS50082">
    <property type="entry name" value="WD_REPEATS_2"/>
    <property type="match status" value="1"/>
</dbReference>
<dbReference type="InterPro" id="IPR036322">
    <property type="entry name" value="WD40_repeat_dom_sf"/>
</dbReference>
<dbReference type="AlphaFoldDB" id="A0A9J6C7H2"/>
<keyword evidence="8" id="KW-0653">Protein transport</keyword>
<keyword evidence="4 9" id="KW-0853">WD repeat</keyword>
<dbReference type="GO" id="GO:0007029">
    <property type="term" value="P:endoplasmic reticulum organization"/>
    <property type="evidence" value="ECO:0007669"/>
    <property type="project" value="TreeGrafter"/>
</dbReference>
<dbReference type="InterPro" id="IPR040251">
    <property type="entry name" value="SEC31-like"/>
</dbReference>
<dbReference type="GO" id="GO:0030127">
    <property type="term" value="C:COPII vesicle coat"/>
    <property type="evidence" value="ECO:0007669"/>
    <property type="project" value="TreeGrafter"/>
</dbReference>
<feature type="region of interest" description="Disordered" evidence="10">
    <location>
        <begin position="1093"/>
        <end position="1113"/>
    </location>
</feature>
<feature type="compositionally biased region" description="Polar residues" evidence="10">
    <location>
        <begin position="770"/>
        <end position="780"/>
    </location>
</feature>
<feature type="region of interest" description="Disordered" evidence="10">
    <location>
        <begin position="762"/>
        <end position="812"/>
    </location>
</feature>
<keyword evidence="12" id="KW-1185">Reference proteome</keyword>
<dbReference type="PANTHER" id="PTHR13923">
    <property type="entry name" value="SEC31-RELATED PROTEIN"/>
    <property type="match status" value="1"/>
</dbReference>
<feature type="compositionally biased region" description="Low complexity" evidence="10">
    <location>
        <begin position="1093"/>
        <end position="1109"/>
    </location>
</feature>
<dbReference type="Gene3D" id="1.25.40.1030">
    <property type="match status" value="1"/>
</dbReference>
<sequence>MKIKELQKSVNVAWSPEKQTPIYLAAGSAAQQLLDTSFNSTNPTLELYSLNLSDSSYDLELVGVQQSSHKFHKLIWSSFDNSNQFTNGLIVGGCESGYLKIYNVSKMLAGEDALVAQSDKHSGPVRTLDYNPFKTNLIASATSESEIIVWDVNNLAMPMTPGQKSQPLEDVCGVAWNLQVQHVLASTFATRCCIWDLRKNEQVVKLTDSQSRVRWRVIQWHPEIATQLWLASEDDQTPVIQLWDLRYATAPSKTLQIHSRGVLGMHLSSKDTELMVSCAKDNKILCWNANSEDNHGEILSELASTSQWYSDVSWCPRNPALIAASSFDGNVSIYSVFGGIQHQVQTTSKIADSFPGMEQIPQEHLSQPHNVHVYHDLKKPPKWLRRPTGISFAFGGKFATFDSSTRTIQIKQLVTDEKLVKNSRDLENVLTQGTFADYCRQKADECNDQNKRYIWYFLKAYFEENPTKEFLNLLGYHTDDMVSKLSKFTETKDSAVDGVTSKMAQLNRNQDGFDINGINESNIQYKLATSGSEGLICEALLTGNIAAAVELCMNAGRSTDAIILASLGGSDLLAKTQYRYLKNNDSFISNLISAMVMADWSGVISQCTIDSWKEALVAALTHSKEQSGLLCERLGERMQMESGGDLSIMKDSILCYICSGNVERIVDAWSTINGPDSFEDSEKLQELIEMVVLLNKGMEMHGQNIQVYGKYAELLSKYASLLAAQGSLELALTYIGTSCDDQNIVELRDRLYYALGHKQQQQHQYQQKQRGSSAFQNPYQSAPRASRTLSVSSTGMPPATTFNTGLPNSALNNSFVDQNQMWQPQQPQVSNAPPPMIPLQSVPKMTSSVMNPMESMPQPPRPSSVSSVSSQPTTTSSAPKPKRLLDPSVSSNPGYGQMPTVAPYNPNTFNTNAVQPTFNTQAINNPTMPIQQQPPATMMGYDHFNQNPMSYGYQNNTMQMNGSFAPPPSMPQNVQKNPTPPPGWNDPPEFKSKPQPKKEIAAVAPIMHPIFGSADVTPVPQVPTANNNVMTPGMPLQNQYNQNYMIPQATVNPMNMNTGSFYPSPQQQQPVQEVQDPNNLINYSNFNNFASVQTQMQPQQSQSPQPSVPAVREKPPLPEEYIYLQTVLDELKTQCINRATNPQMKRKLDDVSKRLESLYDLLRENRLSTNTLDSLNQMVQLITIGDYAHCLGLHTQMVSGPEFAKIASFMPGIKILLQLAIQLQVFLR</sequence>
<evidence type="ECO:0000256" key="7">
    <source>
        <dbReference type="ARBA" id="ARBA00022892"/>
    </source>
</evidence>
<dbReference type="EMBL" id="JADBJN010000002">
    <property type="protein sequence ID" value="KAG5677808.1"/>
    <property type="molecule type" value="Genomic_DNA"/>
</dbReference>
<evidence type="ECO:0000256" key="3">
    <source>
        <dbReference type="ARBA" id="ARBA00022448"/>
    </source>
</evidence>
<dbReference type="Gene3D" id="2.130.10.10">
    <property type="entry name" value="YVTN repeat-like/Quinoprotein amine dehydrogenase"/>
    <property type="match status" value="1"/>
</dbReference>
<comment type="similarity">
    <text evidence="2">Belongs to the WD repeat SEC31 family.</text>
</comment>
<evidence type="ECO:0000256" key="8">
    <source>
        <dbReference type="ARBA" id="ARBA00022927"/>
    </source>
</evidence>
<proteinExistence type="inferred from homology"/>
<evidence type="ECO:0000256" key="10">
    <source>
        <dbReference type="SAM" id="MobiDB-lite"/>
    </source>
</evidence>
<dbReference type="GO" id="GO:0070971">
    <property type="term" value="C:endoplasmic reticulum exit site"/>
    <property type="evidence" value="ECO:0007669"/>
    <property type="project" value="TreeGrafter"/>
</dbReference>
<dbReference type="GO" id="GO:0015031">
    <property type="term" value="P:protein transport"/>
    <property type="evidence" value="ECO:0007669"/>
    <property type="project" value="UniProtKB-KW"/>
</dbReference>
<feature type="region of interest" description="Disordered" evidence="10">
    <location>
        <begin position="965"/>
        <end position="994"/>
    </location>
</feature>
<comment type="subcellular location">
    <subcellularLocation>
        <location evidence="1">Endoplasmic reticulum</location>
    </subcellularLocation>
</comment>
<evidence type="ECO:0000256" key="5">
    <source>
        <dbReference type="ARBA" id="ARBA00022737"/>
    </source>
</evidence>
<dbReference type="PANTHER" id="PTHR13923:SF11">
    <property type="entry name" value="SECRETORY 31, ISOFORM D"/>
    <property type="match status" value="1"/>
</dbReference>
<reference evidence="11" key="1">
    <citation type="submission" date="2021-03" db="EMBL/GenBank/DDBJ databases">
        <title>Chromosome level genome of the anhydrobiotic midge Polypedilum vanderplanki.</title>
        <authorList>
            <person name="Yoshida Y."/>
            <person name="Kikawada T."/>
            <person name="Gusev O."/>
        </authorList>
    </citation>
    <scope>NUCLEOTIDE SEQUENCE</scope>
    <source>
        <strain evidence="11">NIAS01</strain>
        <tissue evidence="11">Whole body or cell culture</tissue>
    </source>
</reference>
<evidence type="ECO:0000256" key="2">
    <source>
        <dbReference type="ARBA" id="ARBA00009358"/>
    </source>
</evidence>
<evidence type="ECO:0000256" key="6">
    <source>
        <dbReference type="ARBA" id="ARBA00022824"/>
    </source>
</evidence>
<feature type="compositionally biased region" description="Low complexity" evidence="10">
    <location>
        <begin position="863"/>
        <end position="879"/>
    </location>
</feature>
<feature type="region of interest" description="Disordered" evidence="10">
    <location>
        <begin position="823"/>
        <end position="842"/>
    </location>
</feature>
<evidence type="ECO:0000256" key="9">
    <source>
        <dbReference type="PROSITE-ProRule" id="PRU00221"/>
    </source>
</evidence>
<keyword evidence="3" id="KW-0813">Transport</keyword>
<dbReference type="Pfam" id="PF00400">
    <property type="entry name" value="WD40"/>
    <property type="match status" value="1"/>
</dbReference>
<protein>
    <recommendedName>
        <fullName evidence="13">Protein transport protein Sec31A</fullName>
    </recommendedName>
</protein>
<dbReference type="GO" id="GO:0005198">
    <property type="term" value="F:structural molecule activity"/>
    <property type="evidence" value="ECO:0007669"/>
    <property type="project" value="TreeGrafter"/>
</dbReference>
<dbReference type="InterPro" id="IPR001680">
    <property type="entry name" value="WD40_rpt"/>
</dbReference>
<dbReference type="GO" id="GO:0090110">
    <property type="term" value="P:COPII-coated vesicle cargo loading"/>
    <property type="evidence" value="ECO:0007669"/>
    <property type="project" value="TreeGrafter"/>
</dbReference>
<accession>A0A9J6C7H2</accession>
<dbReference type="SUPFAM" id="SSF50978">
    <property type="entry name" value="WD40 repeat-like"/>
    <property type="match status" value="1"/>
</dbReference>
<dbReference type="InterPro" id="IPR015943">
    <property type="entry name" value="WD40/YVTN_repeat-like_dom_sf"/>
</dbReference>
<comment type="caution">
    <text evidence="11">The sequence shown here is derived from an EMBL/GenBank/DDBJ whole genome shotgun (WGS) entry which is preliminary data.</text>
</comment>
<evidence type="ECO:0000313" key="11">
    <source>
        <dbReference type="EMBL" id="KAG5677808.1"/>
    </source>
</evidence>
<feature type="repeat" description="WD" evidence="9">
    <location>
        <begin position="118"/>
        <end position="160"/>
    </location>
</feature>
<name>A0A9J6C7H2_POLVA</name>
<dbReference type="Gene3D" id="1.20.940.10">
    <property type="entry name" value="Functional domain of the splicing factor Prp18"/>
    <property type="match status" value="1"/>
</dbReference>
<evidence type="ECO:0000313" key="12">
    <source>
        <dbReference type="Proteomes" id="UP001107558"/>
    </source>
</evidence>
<keyword evidence="6" id="KW-0256">Endoplasmic reticulum</keyword>
<organism evidence="11 12">
    <name type="scientific">Polypedilum vanderplanki</name>
    <name type="common">Sleeping chironomid midge</name>
    <dbReference type="NCBI Taxonomy" id="319348"/>
    <lineage>
        <taxon>Eukaryota</taxon>
        <taxon>Metazoa</taxon>
        <taxon>Ecdysozoa</taxon>
        <taxon>Arthropoda</taxon>
        <taxon>Hexapoda</taxon>
        <taxon>Insecta</taxon>
        <taxon>Pterygota</taxon>
        <taxon>Neoptera</taxon>
        <taxon>Endopterygota</taxon>
        <taxon>Diptera</taxon>
        <taxon>Nematocera</taxon>
        <taxon>Chironomoidea</taxon>
        <taxon>Chironomidae</taxon>
        <taxon>Chironominae</taxon>
        <taxon>Polypedilum</taxon>
        <taxon>Polypedilum</taxon>
    </lineage>
</organism>
<gene>
    <name evidence="11" type="ORF">PVAND_007535</name>
</gene>
<evidence type="ECO:0000256" key="4">
    <source>
        <dbReference type="ARBA" id="ARBA00022574"/>
    </source>
</evidence>
<keyword evidence="5" id="KW-0677">Repeat</keyword>
<dbReference type="FunFam" id="1.20.940.10:FF:000001">
    <property type="entry name" value="Protein transport protein Sec31A isoform A"/>
    <property type="match status" value="1"/>
</dbReference>
<evidence type="ECO:0008006" key="13">
    <source>
        <dbReference type="Google" id="ProtNLM"/>
    </source>
</evidence>
<dbReference type="OrthoDB" id="542917at2759"/>
<feature type="compositionally biased region" description="Polar residues" evidence="10">
    <location>
        <begin position="787"/>
        <end position="812"/>
    </location>
</feature>